<keyword evidence="3" id="KW-1185">Reference proteome</keyword>
<reference evidence="2 3" key="1">
    <citation type="submission" date="2018-10" db="EMBL/GenBank/DDBJ databases">
        <title>A high-quality apple genome assembly.</title>
        <authorList>
            <person name="Hu J."/>
        </authorList>
    </citation>
    <scope>NUCLEOTIDE SEQUENCE [LARGE SCALE GENOMIC DNA]</scope>
    <source>
        <strain evidence="3">cv. HFTH1</strain>
        <tissue evidence="2">Young leaf</tissue>
    </source>
</reference>
<name>A0A498IU83_MALDO</name>
<gene>
    <name evidence="2" type="ORF">DVH24_041739</name>
</gene>
<organism evidence="2 3">
    <name type="scientific">Malus domestica</name>
    <name type="common">Apple</name>
    <name type="synonym">Pyrus malus</name>
    <dbReference type="NCBI Taxonomy" id="3750"/>
    <lineage>
        <taxon>Eukaryota</taxon>
        <taxon>Viridiplantae</taxon>
        <taxon>Streptophyta</taxon>
        <taxon>Embryophyta</taxon>
        <taxon>Tracheophyta</taxon>
        <taxon>Spermatophyta</taxon>
        <taxon>Magnoliopsida</taxon>
        <taxon>eudicotyledons</taxon>
        <taxon>Gunneridae</taxon>
        <taxon>Pentapetalae</taxon>
        <taxon>rosids</taxon>
        <taxon>fabids</taxon>
        <taxon>Rosales</taxon>
        <taxon>Rosaceae</taxon>
        <taxon>Amygdaloideae</taxon>
        <taxon>Maleae</taxon>
        <taxon>Malus</taxon>
    </lineage>
</organism>
<sequence>MIVSSRLLRRRRRRQMPPEVASAGHVHDGPEPRFHGGANLQEDTKEAKFVKTERNPKEKAPIVQGLKDENGLGTLENWWGDLLGISNLGPSDLRFLRTKKPARVAERNMRISRRGHISPSQSLKHAQRRTVKRRERGEEREMIEKCVGYEKGGSAVEE</sequence>
<feature type="region of interest" description="Disordered" evidence="1">
    <location>
        <begin position="116"/>
        <end position="139"/>
    </location>
</feature>
<protein>
    <submittedName>
        <fullName evidence="2">Uncharacterized protein</fullName>
    </submittedName>
</protein>
<dbReference type="AlphaFoldDB" id="A0A498IU83"/>
<dbReference type="Proteomes" id="UP000290289">
    <property type="component" value="Chromosome 11"/>
</dbReference>
<accession>A0A498IU83</accession>
<evidence type="ECO:0000256" key="1">
    <source>
        <dbReference type="SAM" id="MobiDB-lite"/>
    </source>
</evidence>
<proteinExistence type="predicted"/>
<comment type="caution">
    <text evidence="2">The sequence shown here is derived from an EMBL/GenBank/DDBJ whole genome shotgun (WGS) entry which is preliminary data.</text>
</comment>
<dbReference type="EMBL" id="RDQH01000337">
    <property type="protein sequence ID" value="RXH84971.1"/>
    <property type="molecule type" value="Genomic_DNA"/>
</dbReference>
<evidence type="ECO:0000313" key="2">
    <source>
        <dbReference type="EMBL" id="RXH84971.1"/>
    </source>
</evidence>
<evidence type="ECO:0000313" key="3">
    <source>
        <dbReference type="Proteomes" id="UP000290289"/>
    </source>
</evidence>
<feature type="region of interest" description="Disordered" evidence="1">
    <location>
        <begin position="1"/>
        <end position="41"/>
    </location>
</feature>
<feature type="compositionally biased region" description="Basic residues" evidence="1">
    <location>
        <begin position="125"/>
        <end position="134"/>
    </location>
</feature>
<feature type="compositionally biased region" description="Basic and acidic residues" evidence="1">
    <location>
        <begin position="25"/>
        <end position="34"/>
    </location>
</feature>